<evidence type="ECO:0000313" key="2">
    <source>
        <dbReference type="Proteomes" id="UP000286415"/>
    </source>
</evidence>
<name>A0A3R7GK56_CLOSI</name>
<keyword evidence="2" id="KW-1185">Reference proteome</keyword>
<protein>
    <submittedName>
        <fullName evidence="1">Uncharacterized protein</fullName>
    </submittedName>
</protein>
<proteinExistence type="predicted"/>
<dbReference type="Proteomes" id="UP000286415">
    <property type="component" value="Unassembled WGS sequence"/>
</dbReference>
<accession>A0A3R7GK56</accession>
<reference evidence="1 2" key="1">
    <citation type="journal article" date="2018" name="Biotechnol. Adv.">
        <title>Improved genomic resources and new bioinformatic workflow for the carcinogenic parasite Clonorchis sinensis: Biotechnological implications.</title>
        <authorList>
            <person name="Wang D."/>
            <person name="Korhonen P.K."/>
            <person name="Gasser R.B."/>
            <person name="Young N.D."/>
        </authorList>
    </citation>
    <scope>NUCLEOTIDE SEQUENCE [LARGE SCALE GENOMIC DNA]</scope>
    <source>
        <strain evidence="1">Cs-k2</strain>
    </source>
</reference>
<dbReference type="InParanoid" id="A0A3R7GK56"/>
<organism evidence="1 2">
    <name type="scientific">Clonorchis sinensis</name>
    <name type="common">Chinese liver fluke</name>
    <dbReference type="NCBI Taxonomy" id="79923"/>
    <lineage>
        <taxon>Eukaryota</taxon>
        <taxon>Metazoa</taxon>
        <taxon>Spiralia</taxon>
        <taxon>Lophotrochozoa</taxon>
        <taxon>Platyhelminthes</taxon>
        <taxon>Trematoda</taxon>
        <taxon>Digenea</taxon>
        <taxon>Opisthorchiida</taxon>
        <taxon>Opisthorchiata</taxon>
        <taxon>Opisthorchiidae</taxon>
        <taxon>Clonorchis</taxon>
    </lineage>
</organism>
<evidence type="ECO:0000313" key="1">
    <source>
        <dbReference type="EMBL" id="KAG5446433.1"/>
    </source>
</evidence>
<dbReference type="AlphaFoldDB" id="A0A3R7GK56"/>
<sequence length="175" mass="19518">MIYSFGGEFQQLTIAFAFAVCSMVGRTMNNNNNSNGEQCVYSHIPGWYLEETRLMLWNIGSSGALIDCWSVVELAKLGEQTNNQTRLKCDRITFGRNQSCHRQRSSLHHHIPGTSEPITIGTIQTTIDRRGDWNPTAGPTTLRPEETFATSELQLACEKSGPTSLSDIDLTHLIL</sequence>
<comment type="caution">
    <text evidence="1">The sequence shown here is derived from an EMBL/GenBank/DDBJ whole genome shotgun (WGS) entry which is preliminary data.</text>
</comment>
<dbReference type="EMBL" id="NIRI02000056">
    <property type="protein sequence ID" value="KAG5446433.1"/>
    <property type="molecule type" value="Genomic_DNA"/>
</dbReference>
<gene>
    <name evidence="1" type="ORF">CSKR_105419</name>
</gene>
<reference evidence="1 2" key="2">
    <citation type="journal article" date="2021" name="Genomics">
        <title>High-quality reference genome for Clonorchis sinensis.</title>
        <authorList>
            <person name="Young N.D."/>
            <person name="Stroehlein A.J."/>
            <person name="Kinkar L."/>
            <person name="Wang T."/>
            <person name="Sohn W.M."/>
            <person name="Chang B.C.H."/>
            <person name="Kaur P."/>
            <person name="Weisz D."/>
            <person name="Dudchenko O."/>
            <person name="Aiden E.L."/>
            <person name="Korhonen P.K."/>
            <person name="Gasser R.B."/>
        </authorList>
    </citation>
    <scope>NUCLEOTIDE SEQUENCE [LARGE SCALE GENOMIC DNA]</scope>
    <source>
        <strain evidence="1">Cs-k2</strain>
    </source>
</reference>